<organism evidence="1 2">
    <name type="scientific">Rhizosaccharibacter radicis</name>
    <dbReference type="NCBI Taxonomy" id="2782605"/>
    <lineage>
        <taxon>Bacteria</taxon>
        <taxon>Pseudomonadati</taxon>
        <taxon>Pseudomonadota</taxon>
        <taxon>Alphaproteobacteria</taxon>
        <taxon>Acetobacterales</taxon>
        <taxon>Acetobacteraceae</taxon>
        <taxon>Rhizosaccharibacter</taxon>
    </lineage>
</organism>
<dbReference type="RefSeq" id="WP_422919311.1">
    <property type="nucleotide sequence ID" value="NZ_JAMZEJ010000004.1"/>
</dbReference>
<protein>
    <submittedName>
        <fullName evidence="1">Uncharacterized protein</fullName>
    </submittedName>
</protein>
<name>A0ABT1VWJ6_9PROT</name>
<evidence type="ECO:0000313" key="1">
    <source>
        <dbReference type="EMBL" id="MCQ8240560.1"/>
    </source>
</evidence>
<reference evidence="1 2" key="1">
    <citation type="submission" date="2022-06" db="EMBL/GenBank/DDBJ databases">
        <title>Rhizosaccharibacter gen. nov. sp. nov. KSS12, endophytic bacteria isolated from sugarcane.</title>
        <authorList>
            <person name="Pitiwittayakul N."/>
        </authorList>
    </citation>
    <scope>NUCLEOTIDE SEQUENCE [LARGE SCALE GENOMIC DNA]</scope>
    <source>
        <strain evidence="1 2">KSS12</strain>
    </source>
</reference>
<dbReference type="Proteomes" id="UP001524547">
    <property type="component" value="Unassembled WGS sequence"/>
</dbReference>
<sequence length="242" mass="26073">MVDATDALKLELKVENVDLNSLPMEKVGQIIRLLAALTDSKKQVYLESLVSGSVRVACRVDNDAAQMVSARLVEAARVDGGSARAAWQGLDDLLTEINGTGELMDRRAGAVLLTFPGAKASQGALPAFWQAGSLRGQLISLRLTMDGFKGTLMNGGGRDIFEAQKSLAESLRDVLFGYVEVGGRGHWQRGSDSRWRLLRFQATTFRPLKEEGLPALRARLVAAGGFGSGDSKAVRDDLDAIR</sequence>
<dbReference type="EMBL" id="JAMZEJ010000004">
    <property type="protein sequence ID" value="MCQ8240560.1"/>
    <property type="molecule type" value="Genomic_DNA"/>
</dbReference>
<accession>A0ABT1VWJ6</accession>
<proteinExistence type="predicted"/>
<gene>
    <name evidence="1" type="ORF">NFI88_06840</name>
</gene>
<comment type="caution">
    <text evidence="1">The sequence shown here is derived from an EMBL/GenBank/DDBJ whole genome shotgun (WGS) entry which is preliminary data.</text>
</comment>
<evidence type="ECO:0000313" key="2">
    <source>
        <dbReference type="Proteomes" id="UP001524547"/>
    </source>
</evidence>
<keyword evidence="2" id="KW-1185">Reference proteome</keyword>